<name>R0M2R3_ANAPL</name>
<dbReference type="EMBL" id="KB742571">
    <property type="protein sequence ID" value="EOB06948.1"/>
    <property type="molecule type" value="Genomic_DNA"/>
</dbReference>
<gene>
    <name evidence="3" type="ORF">Anapl_08137</name>
</gene>
<accession>R0M2R3</accession>
<sequence>MGKGLICLVLVHNCPSLGQAGTAAATHTVPAHIARKPSASQQPAPAVTRASFSSGKEKKICNYKTLSHFEISAHLNSSRPDSGAGSQLLPLHVFPPTGPHGARHKRDRRTNCPRASAGVSHGWVVRYAQQILSKEHLMNGKLPCPGVSFQLPLPSRRPETITYLLEIFSGFTGKHLPDPGSEARAAQGRTPRPAGSYMTRNKGHLALSRGIKLMSKAPETTLPSHRQPWQRKKALTNFSDEAQDSSERITLRVLGEDKEIVCAEARRLRSVTHGCSARISHLRQIATRVRITHAREAIHKFSVKPL</sequence>
<reference evidence="4" key="1">
    <citation type="journal article" date="2013" name="Nat. Genet.">
        <title>The duck genome and transcriptome provide insight into an avian influenza virus reservoir species.</title>
        <authorList>
            <person name="Huang Y."/>
            <person name="Li Y."/>
            <person name="Burt D.W."/>
            <person name="Chen H."/>
            <person name="Zhang Y."/>
            <person name="Qian W."/>
            <person name="Kim H."/>
            <person name="Gan S."/>
            <person name="Zhao Y."/>
            <person name="Li J."/>
            <person name="Yi K."/>
            <person name="Feng H."/>
            <person name="Zhu P."/>
            <person name="Li B."/>
            <person name="Liu Q."/>
            <person name="Fairley S."/>
            <person name="Magor K.E."/>
            <person name="Du Z."/>
            <person name="Hu X."/>
            <person name="Goodman L."/>
            <person name="Tafer H."/>
            <person name="Vignal A."/>
            <person name="Lee T."/>
            <person name="Kim K.W."/>
            <person name="Sheng Z."/>
            <person name="An Y."/>
            <person name="Searle S."/>
            <person name="Herrero J."/>
            <person name="Groenen M.A."/>
            <person name="Crooijmans R.P."/>
            <person name="Faraut T."/>
            <person name="Cai Q."/>
            <person name="Webster R.G."/>
            <person name="Aldridge J.R."/>
            <person name="Warren W.C."/>
            <person name="Bartschat S."/>
            <person name="Kehr S."/>
            <person name="Marz M."/>
            <person name="Stadler P.F."/>
            <person name="Smith J."/>
            <person name="Kraus R.H."/>
            <person name="Zhao Y."/>
            <person name="Ren L."/>
            <person name="Fei J."/>
            <person name="Morisson M."/>
            <person name="Kaiser P."/>
            <person name="Griffin D.K."/>
            <person name="Rao M."/>
            <person name="Pitel F."/>
            <person name="Wang J."/>
            <person name="Li N."/>
        </authorList>
    </citation>
    <scope>NUCLEOTIDE SEQUENCE [LARGE SCALE GENOMIC DNA]</scope>
</reference>
<evidence type="ECO:0000313" key="3">
    <source>
        <dbReference type="EMBL" id="EOB06948.1"/>
    </source>
</evidence>
<keyword evidence="4" id="KW-1185">Reference proteome</keyword>
<dbReference type="Proteomes" id="UP000296049">
    <property type="component" value="Unassembled WGS sequence"/>
</dbReference>
<protein>
    <submittedName>
        <fullName evidence="3">Uncharacterized protein</fullName>
    </submittedName>
</protein>
<dbReference type="AlphaFoldDB" id="R0M2R3"/>
<keyword evidence="2" id="KW-0732">Signal</keyword>
<proteinExistence type="predicted"/>
<feature type="chain" id="PRO_5004355044" evidence="2">
    <location>
        <begin position="21"/>
        <end position="306"/>
    </location>
</feature>
<evidence type="ECO:0000256" key="2">
    <source>
        <dbReference type="SAM" id="SignalP"/>
    </source>
</evidence>
<feature type="signal peptide" evidence="2">
    <location>
        <begin position="1"/>
        <end position="20"/>
    </location>
</feature>
<feature type="region of interest" description="Disordered" evidence="1">
    <location>
        <begin position="176"/>
        <end position="199"/>
    </location>
</feature>
<evidence type="ECO:0000313" key="4">
    <source>
        <dbReference type="Proteomes" id="UP000296049"/>
    </source>
</evidence>
<evidence type="ECO:0000256" key="1">
    <source>
        <dbReference type="SAM" id="MobiDB-lite"/>
    </source>
</evidence>
<organism evidence="3 4">
    <name type="scientific">Anas platyrhynchos</name>
    <name type="common">Mallard</name>
    <name type="synonym">Anas boschas</name>
    <dbReference type="NCBI Taxonomy" id="8839"/>
    <lineage>
        <taxon>Eukaryota</taxon>
        <taxon>Metazoa</taxon>
        <taxon>Chordata</taxon>
        <taxon>Craniata</taxon>
        <taxon>Vertebrata</taxon>
        <taxon>Euteleostomi</taxon>
        <taxon>Archelosauria</taxon>
        <taxon>Archosauria</taxon>
        <taxon>Dinosauria</taxon>
        <taxon>Saurischia</taxon>
        <taxon>Theropoda</taxon>
        <taxon>Coelurosauria</taxon>
        <taxon>Aves</taxon>
        <taxon>Neognathae</taxon>
        <taxon>Galloanserae</taxon>
        <taxon>Anseriformes</taxon>
        <taxon>Anatidae</taxon>
        <taxon>Anatinae</taxon>
        <taxon>Anas</taxon>
    </lineage>
</organism>